<gene>
    <name evidence="8" type="ORF">OESDEN_25340</name>
</gene>
<evidence type="ECO:0000256" key="3">
    <source>
        <dbReference type="PIRSR" id="PIRSR000615-1"/>
    </source>
</evidence>
<dbReference type="EMBL" id="KN613134">
    <property type="protein sequence ID" value="KHJ75044.1"/>
    <property type="molecule type" value="Genomic_DNA"/>
</dbReference>
<feature type="active site" description="Proton acceptor" evidence="3">
    <location>
        <position position="165"/>
    </location>
</feature>
<feature type="binding site" evidence="6">
    <location>
        <position position="71"/>
    </location>
    <ligand>
        <name>ATP</name>
        <dbReference type="ChEBI" id="CHEBI:30616"/>
    </ligand>
</feature>
<dbReference type="Pfam" id="PF07714">
    <property type="entry name" value="PK_Tyr_Ser-Thr"/>
    <property type="match status" value="1"/>
</dbReference>
<keyword evidence="9" id="KW-1185">Reference proteome</keyword>
<dbReference type="OrthoDB" id="5863201at2759"/>
<feature type="binding site" evidence="4">
    <location>
        <position position="169"/>
    </location>
    <ligand>
        <name>ATP</name>
        <dbReference type="ChEBI" id="CHEBI:30616"/>
    </ligand>
</feature>
<evidence type="ECO:0000256" key="5">
    <source>
        <dbReference type="PIRSR" id="PIRSR000615-3"/>
    </source>
</evidence>
<dbReference type="PIRSF" id="PIRSF000615">
    <property type="entry name" value="TyrPK_CSF1-R"/>
    <property type="match status" value="1"/>
</dbReference>
<dbReference type="InterPro" id="IPR020635">
    <property type="entry name" value="Tyr_kinase_cat_dom"/>
</dbReference>
<dbReference type="PANTHER" id="PTHR24418">
    <property type="entry name" value="TYROSINE-PROTEIN KINASE"/>
    <property type="match status" value="1"/>
</dbReference>
<keyword evidence="5" id="KW-0479">Metal-binding</keyword>
<dbReference type="GO" id="GO:0004713">
    <property type="term" value="F:protein tyrosine kinase activity"/>
    <property type="evidence" value="ECO:0007669"/>
    <property type="project" value="InterPro"/>
</dbReference>
<evidence type="ECO:0000259" key="7">
    <source>
        <dbReference type="PROSITE" id="PS50011"/>
    </source>
</evidence>
<dbReference type="InterPro" id="IPR050198">
    <property type="entry name" value="Non-receptor_tyrosine_kinases"/>
</dbReference>
<reference evidence="8 9" key="1">
    <citation type="submission" date="2014-03" db="EMBL/GenBank/DDBJ databases">
        <title>Draft genome of the hookworm Oesophagostomum dentatum.</title>
        <authorList>
            <person name="Mitreva M."/>
        </authorList>
    </citation>
    <scope>NUCLEOTIDE SEQUENCE [LARGE SCALE GENOMIC DNA]</scope>
    <source>
        <strain evidence="8 9">OD-Hann</strain>
    </source>
</reference>
<dbReference type="PRINTS" id="PR00109">
    <property type="entry name" value="TYRKINASE"/>
</dbReference>
<dbReference type="Gene3D" id="1.10.510.10">
    <property type="entry name" value="Transferase(Phosphotransferase) domain 1"/>
    <property type="match status" value="1"/>
</dbReference>
<dbReference type="PROSITE" id="PS00107">
    <property type="entry name" value="PROTEIN_KINASE_ATP"/>
    <property type="match status" value="1"/>
</dbReference>
<evidence type="ECO:0000313" key="8">
    <source>
        <dbReference type="EMBL" id="KHJ75044.1"/>
    </source>
</evidence>
<keyword evidence="8" id="KW-0418">Kinase</keyword>
<keyword evidence="8" id="KW-0808">Transferase</keyword>
<feature type="domain" description="Protein kinase" evidence="7">
    <location>
        <begin position="38"/>
        <end position="297"/>
    </location>
</feature>
<dbReference type="InterPro" id="IPR000719">
    <property type="entry name" value="Prot_kinase_dom"/>
</dbReference>
<evidence type="ECO:0000256" key="2">
    <source>
        <dbReference type="ARBA" id="ARBA00022840"/>
    </source>
</evidence>
<dbReference type="GO" id="GO:0046872">
    <property type="term" value="F:metal ion binding"/>
    <property type="evidence" value="ECO:0007669"/>
    <property type="project" value="UniProtKB-KW"/>
</dbReference>
<name>A0A0B1RQY5_OESDE</name>
<proteinExistence type="predicted"/>
<dbReference type="CDD" id="cd00192">
    <property type="entry name" value="PTKc"/>
    <property type="match status" value="1"/>
</dbReference>
<dbReference type="AlphaFoldDB" id="A0A0B1RQY5"/>
<dbReference type="SMART" id="SM00219">
    <property type="entry name" value="TyrKc"/>
    <property type="match status" value="1"/>
</dbReference>
<evidence type="ECO:0000256" key="4">
    <source>
        <dbReference type="PIRSR" id="PIRSR000615-2"/>
    </source>
</evidence>
<dbReference type="InterPro" id="IPR001245">
    <property type="entry name" value="Ser-Thr/Tyr_kinase_cat_dom"/>
</dbReference>
<dbReference type="InterPro" id="IPR017441">
    <property type="entry name" value="Protein_kinase_ATP_BS"/>
</dbReference>
<dbReference type="SUPFAM" id="SSF56112">
    <property type="entry name" value="Protein kinase-like (PK-like)"/>
    <property type="match status" value="1"/>
</dbReference>
<feature type="binding site" evidence="5">
    <location>
        <position position="184"/>
    </location>
    <ligand>
        <name>Mg(2+)</name>
        <dbReference type="ChEBI" id="CHEBI:18420"/>
    </ligand>
</feature>
<feature type="binding site" evidence="5">
    <location>
        <position position="170"/>
    </location>
    <ligand>
        <name>Mg(2+)</name>
        <dbReference type="ChEBI" id="CHEBI:18420"/>
    </ligand>
</feature>
<dbReference type="PROSITE" id="PS50011">
    <property type="entry name" value="PROTEIN_KINASE_DOM"/>
    <property type="match status" value="1"/>
</dbReference>
<evidence type="ECO:0000256" key="6">
    <source>
        <dbReference type="PROSITE-ProRule" id="PRU10141"/>
    </source>
</evidence>
<evidence type="ECO:0000256" key="1">
    <source>
        <dbReference type="ARBA" id="ARBA00022741"/>
    </source>
</evidence>
<dbReference type="Proteomes" id="UP000053660">
    <property type="component" value="Unassembled WGS sequence"/>
</dbReference>
<accession>A0A0B1RQY5</accession>
<dbReference type="GO" id="GO:0005524">
    <property type="term" value="F:ATP binding"/>
    <property type="evidence" value="ECO:0007669"/>
    <property type="project" value="UniProtKB-UniRule"/>
</dbReference>
<dbReference type="PROSITE" id="PS00109">
    <property type="entry name" value="PROTEIN_KINASE_TYR"/>
    <property type="match status" value="1"/>
</dbReference>
<keyword evidence="1 4" id="KW-0547">Nucleotide-binding</keyword>
<dbReference type="InterPro" id="IPR008266">
    <property type="entry name" value="Tyr_kinase_AS"/>
</dbReference>
<dbReference type="Gene3D" id="3.30.200.20">
    <property type="entry name" value="Phosphorylase Kinase, domain 1"/>
    <property type="match status" value="1"/>
</dbReference>
<organism evidence="8 9">
    <name type="scientific">Oesophagostomum dentatum</name>
    <name type="common">Nodular worm</name>
    <dbReference type="NCBI Taxonomy" id="61180"/>
    <lineage>
        <taxon>Eukaryota</taxon>
        <taxon>Metazoa</taxon>
        <taxon>Ecdysozoa</taxon>
        <taxon>Nematoda</taxon>
        <taxon>Chromadorea</taxon>
        <taxon>Rhabditida</taxon>
        <taxon>Rhabditina</taxon>
        <taxon>Rhabditomorpha</taxon>
        <taxon>Strongyloidea</taxon>
        <taxon>Strongylidae</taxon>
        <taxon>Oesophagostomum</taxon>
    </lineage>
</organism>
<keyword evidence="5" id="KW-0460">Magnesium</keyword>
<sequence>MDHLLCRFHHRTGTPVGDDVKLQRPVPKQRWELNSNKLTLVKKIGAGAFGEVWQGAMSIAPRKPPIIVAIKVTKVNEENRAKVDEMYKEARLMRQYKHKNVVAFYGIAKKYSDSVMIVMEMVEGGGLDHHLRKNPNISNRDRIGYASDVAVGLVYLHSKGCIHRDIACRNCLIDIKKNIVKISDFGLSKQAEYCRVPHGEKLPIRWQAPEVIMTRIYTRKSDVYSYGIFLWEVFNNAQKPYAGIDTKTIKENISNPKFRPEVDPKIPIVVQRVMRACWRADPKKRPEMTQAARYLVFASFESQESEHQLKSQEITSERKKAVCF</sequence>
<keyword evidence="2 4" id="KW-0067">ATP-binding</keyword>
<evidence type="ECO:0000313" key="9">
    <source>
        <dbReference type="Proteomes" id="UP000053660"/>
    </source>
</evidence>
<protein>
    <submittedName>
        <fullName evidence="8">Protein tyrosine kinase</fullName>
    </submittedName>
</protein>
<dbReference type="InterPro" id="IPR011009">
    <property type="entry name" value="Kinase-like_dom_sf"/>
</dbReference>